<dbReference type="InterPro" id="IPR001621">
    <property type="entry name" value="Ligninase"/>
</dbReference>
<evidence type="ECO:0000256" key="7">
    <source>
        <dbReference type="PIRSR" id="PIRSR601621-2"/>
    </source>
</evidence>
<accession>A0AAV5AMB3</accession>
<dbReference type="InterPro" id="IPR000823">
    <property type="entry name" value="Peroxidase_pln"/>
</dbReference>
<dbReference type="Pfam" id="PF11895">
    <property type="entry name" value="Peroxidase_ext"/>
    <property type="match status" value="1"/>
</dbReference>
<comment type="similarity">
    <text evidence="2 9">Belongs to the peroxidase family. Ligninase subfamily.</text>
</comment>
<gene>
    <name evidence="11" type="ORF">Clacol_010059</name>
</gene>
<dbReference type="EC" id="1.11.1.-" evidence="9"/>
<dbReference type="Gene3D" id="1.10.420.10">
    <property type="entry name" value="Peroxidase, domain 2"/>
    <property type="match status" value="3"/>
</dbReference>
<evidence type="ECO:0000256" key="4">
    <source>
        <dbReference type="ARBA" id="ARBA00022723"/>
    </source>
</evidence>
<dbReference type="PROSITE" id="PS50873">
    <property type="entry name" value="PEROXIDASE_4"/>
    <property type="match status" value="1"/>
</dbReference>
<reference evidence="11" key="1">
    <citation type="submission" date="2021-10" db="EMBL/GenBank/DDBJ databases">
        <title>De novo Genome Assembly of Clathrus columnatus (Basidiomycota, Fungi) Using Illumina and Nanopore Sequence Data.</title>
        <authorList>
            <person name="Ogiso-Tanaka E."/>
            <person name="Itagaki H."/>
            <person name="Hosoya T."/>
            <person name="Hosaka K."/>
        </authorList>
    </citation>
    <scope>NUCLEOTIDE SEQUENCE</scope>
    <source>
        <strain evidence="11">MO-923</strain>
    </source>
</reference>
<keyword evidence="4 7" id="KW-0479">Metal-binding</keyword>
<organism evidence="11 12">
    <name type="scientific">Clathrus columnatus</name>
    <dbReference type="NCBI Taxonomy" id="1419009"/>
    <lineage>
        <taxon>Eukaryota</taxon>
        <taxon>Fungi</taxon>
        <taxon>Dikarya</taxon>
        <taxon>Basidiomycota</taxon>
        <taxon>Agaricomycotina</taxon>
        <taxon>Agaricomycetes</taxon>
        <taxon>Phallomycetidae</taxon>
        <taxon>Phallales</taxon>
        <taxon>Clathraceae</taxon>
        <taxon>Clathrus</taxon>
    </lineage>
</organism>
<evidence type="ECO:0000256" key="5">
    <source>
        <dbReference type="ARBA" id="ARBA00023004"/>
    </source>
</evidence>
<feature type="domain" description="Plant heme peroxidase family profile" evidence="10">
    <location>
        <begin position="35"/>
        <end position="235"/>
    </location>
</feature>
<dbReference type="InterPro" id="IPR024589">
    <property type="entry name" value="Ligninase_C"/>
</dbReference>
<name>A0AAV5AMB3_9AGAM</name>
<dbReference type="GO" id="GO:0046872">
    <property type="term" value="F:metal ion binding"/>
    <property type="evidence" value="ECO:0007669"/>
    <property type="project" value="UniProtKB-UniRule"/>
</dbReference>
<evidence type="ECO:0000259" key="10">
    <source>
        <dbReference type="PROSITE" id="PS50873"/>
    </source>
</evidence>
<evidence type="ECO:0000256" key="1">
    <source>
        <dbReference type="ARBA" id="ARBA00000189"/>
    </source>
</evidence>
<feature type="signal peptide" evidence="9">
    <location>
        <begin position="1"/>
        <end position="17"/>
    </location>
</feature>
<feature type="binding site" evidence="7">
    <location>
        <position position="133"/>
    </location>
    <ligand>
        <name>Ca(2+)</name>
        <dbReference type="ChEBI" id="CHEBI:29108"/>
        <label>2</label>
    </ligand>
</feature>
<feature type="binding site" evidence="7">
    <location>
        <position position="114"/>
    </location>
    <ligand>
        <name>Ca(2+)</name>
        <dbReference type="ChEBI" id="CHEBI:29108"/>
        <label>2</label>
    </ligand>
</feature>
<evidence type="ECO:0000256" key="2">
    <source>
        <dbReference type="ARBA" id="ARBA00006089"/>
    </source>
</evidence>
<feature type="chain" id="PRO_5043093610" description="Peroxidase" evidence="9">
    <location>
        <begin position="18"/>
        <end position="263"/>
    </location>
</feature>
<dbReference type="InterPro" id="IPR010255">
    <property type="entry name" value="Haem_peroxidase_sf"/>
</dbReference>
<dbReference type="GO" id="GO:0006979">
    <property type="term" value="P:response to oxidative stress"/>
    <property type="evidence" value="ECO:0007669"/>
    <property type="project" value="InterPro"/>
</dbReference>
<dbReference type="PANTHER" id="PTHR31517">
    <property type="match status" value="1"/>
</dbReference>
<dbReference type="AlphaFoldDB" id="A0AAV5AMB3"/>
<dbReference type="EMBL" id="BPWL01000011">
    <property type="protein sequence ID" value="GJJ15781.1"/>
    <property type="molecule type" value="Genomic_DNA"/>
</dbReference>
<evidence type="ECO:0000256" key="3">
    <source>
        <dbReference type="ARBA" id="ARBA00022559"/>
    </source>
</evidence>
<dbReference type="GO" id="GO:0140825">
    <property type="term" value="F:lactoperoxidase activity"/>
    <property type="evidence" value="ECO:0007669"/>
    <property type="project" value="UniProtKB-EC"/>
</dbReference>
<dbReference type="PRINTS" id="PR00462">
    <property type="entry name" value="LIGNINASE"/>
</dbReference>
<protein>
    <recommendedName>
        <fullName evidence="9">Peroxidase</fullName>
        <ecNumber evidence="9">1.11.1.-</ecNumber>
    </recommendedName>
</protein>
<comment type="cofactor">
    <cofactor evidence="7">
        <name>heme b</name>
        <dbReference type="ChEBI" id="CHEBI:60344"/>
    </cofactor>
    <text evidence="7">Binds 1 heme b (iron(II)-protoporphyrin IX) group per subunit.</text>
</comment>
<feature type="binding site" description="axial binding residue" evidence="7">
    <location>
        <position position="113"/>
    </location>
    <ligand>
        <name>heme b</name>
        <dbReference type="ChEBI" id="CHEBI:60344"/>
    </ligand>
    <ligandPart>
        <name>Fe</name>
        <dbReference type="ChEBI" id="CHEBI:18248"/>
    </ligandPart>
</feature>
<keyword evidence="5 7" id="KW-0408">Iron</keyword>
<dbReference type="PANTHER" id="PTHR31517:SF48">
    <property type="entry name" value="PEROXIDASE 16-RELATED"/>
    <property type="match status" value="1"/>
</dbReference>
<dbReference type="Pfam" id="PF00141">
    <property type="entry name" value="peroxidase"/>
    <property type="match status" value="1"/>
</dbReference>
<dbReference type="GO" id="GO:0020037">
    <property type="term" value="F:heme binding"/>
    <property type="evidence" value="ECO:0007669"/>
    <property type="project" value="UniProtKB-UniRule"/>
</dbReference>
<dbReference type="InterPro" id="IPR002016">
    <property type="entry name" value="Haem_peroxidase"/>
</dbReference>
<feature type="binding site" evidence="7">
    <location>
        <position position="138"/>
    </location>
    <ligand>
        <name>Ca(2+)</name>
        <dbReference type="ChEBI" id="CHEBI:29108"/>
        <label>2</label>
    </ligand>
</feature>
<dbReference type="Proteomes" id="UP001050691">
    <property type="component" value="Unassembled WGS sequence"/>
</dbReference>
<evidence type="ECO:0000313" key="11">
    <source>
        <dbReference type="EMBL" id="GJJ15781.1"/>
    </source>
</evidence>
<keyword evidence="12" id="KW-1185">Reference proteome</keyword>
<evidence type="ECO:0000313" key="12">
    <source>
        <dbReference type="Proteomes" id="UP001050691"/>
    </source>
</evidence>
<dbReference type="SUPFAM" id="SSF48113">
    <property type="entry name" value="Heme-dependent peroxidases"/>
    <property type="match status" value="1"/>
</dbReference>
<proteinExistence type="inferred from homology"/>
<keyword evidence="8" id="KW-1015">Disulfide bond</keyword>
<keyword evidence="7" id="KW-0349">Heme</keyword>
<keyword evidence="3 9" id="KW-0575">Peroxidase</keyword>
<keyword evidence="9" id="KW-0732">Signal</keyword>
<dbReference type="Gene3D" id="1.10.520.10">
    <property type="match status" value="1"/>
</dbReference>
<comment type="catalytic activity">
    <reaction evidence="1">
        <text>2 a phenolic donor + H2O2 = 2 a phenolic radical donor + 2 H2O</text>
        <dbReference type="Rhea" id="RHEA:56136"/>
        <dbReference type="ChEBI" id="CHEBI:15377"/>
        <dbReference type="ChEBI" id="CHEBI:16240"/>
        <dbReference type="ChEBI" id="CHEBI:139520"/>
        <dbReference type="ChEBI" id="CHEBI:139521"/>
        <dbReference type="EC" id="1.11.1.7"/>
    </reaction>
</comment>
<evidence type="ECO:0000256" key="9">
    <source>
        <dbReference type="RuleBase" id="RU363051"/>
    </source>
</evidence>
<keyword evidence="9" id="KW-0560">Oxidoreductase</keyword>
<sequence length="263" mass="27835">MSKSFVVLLGFATAVYAANFRRVACPDGNMATNAACCPFLALKDDLQANLFKGQCGEDVHEVVRLTFTGRPNATAPAPDGLVPQPQDSATSILVRFADAGFAPSKVIALLAAHSIGRADHVDPTLDAAPFDTTPFTFDTQFFLEVLLQGVGFPGTDNNIDPITACTWQGFVNNQKHMSNSFVAAMAKLAVTGQGTRRLIDCSEVLPPPTPPVNKPATFPATKSRQDVQQACLGVPFPHLSTDHGAQETIIPHCPGGLDVTCAS</sequence>
<keyword evidence="7 9" id="KW-0106">Calcium</keyword>
<evidence type="ECO:0000256" key="8">
    <source>
        <dbReference type="PIRSR" id="PIRSR601621-4"/>
    </source>
</evidence>
<keyword evidence="6" id="KW-0325">Glycoprotein</keyword>
<evidence type="ECO:0000256" key="6">
    <source>
        <dbReference type="ARBA" id="ARBA00023180"/>
    </source>
</evidence>
<feature type="disulfide bond" evidence="8">
    <location>
        <begin position="165"/>
        <end position="231"/>
    </location>
</feature>
<feature type="binding site" evidence="7">
    <location>
        <position position="131"/>
    </location>
    <ligand>
        <name>Ca(2+)</name>
        <dbReference type="ChEBI" id="CHEBI:29108"/>
        <label>2</label>
    </ligand>
</feature>
<comment type="cofactor">
    <cofactor evidence="7 9">
        <name>Ca(2+)</name>
        <dbReference type="ChEBI" id="CHEBI:29108"/>
    </cofactor>
    <text evidence="7 9">Binds 2 calcium ions per subunit.</text>
</comment>
<comment type="caution">
    <text evidence="11">The sequence shown here is derived from an EMBL/GenBank/DDBJ whole genome shotgun (WGS) entry which is preliminary data.</text>
</comment>